<evidence type="ECO:0000256" key="5">
    <source>
        <dbReference type="ARBA" id="ARBA00022490"/>
    </source>
</evidence>
<evidence type="ECO:0000256" key="4">
    <source>
        <dbReference type="ARBA" id="ARBA00013194"/>
    </source>
</evidence>
<dbReference type="Proteomes" id="UP000835052">
    <property type="component" value="Unassembled WGS sequence"/>
</dbReference>
<dbReference type="EMBL" id="CAJGYM010000007">
    <property type="protein sequence ID" value="CAD6187724.1"/>
    <property type="molecule type" value="Genomic_DNA"/>
</dbReference>
<gene>
    <name evidence="12" type="ORF">CAUJ_LOCUS3643</name>
</gene>
<reference evidence="12" key="1">
    <citation type="submission" date="2020-10" db="EMBL/GenBank/DDBJ databases">
        <authorList>
            <person name="Kikuchi T."/>
        </authorList>
    </citation>
    <scope>NUCLEOTIDE SEQUENCE</scope>
    <source>
        <strain evidence="12">NKZ352</strain>
    </source>
</reference>
<dbReference type="GO" id="GO:0005634">
    <property type="term" value="C:nucleus"/>
    <property type="evidence" value="ECO:0007669"/>
    <property type="project" value="TreeGrafter"/>
</dbReference>
<comment type="subcellular location">
    <subcellularLocation>
        <location evidence="2 10">Cytoplasm</location>
    </subcellularLocation>
</comment>
<dbReference type="GO" id="GO:0000159">
    <property type="term" value="C:protein phosphatase type 2A complex"/>
    <property type="evidence" value="ECO:0007669"/>
    <property type="project" value="TreeGrafter"/>
</dbReference>
<dbReference type="Gene3D" id="1.20.120.1150">
    <property type="match status" value="1"/>
</dbReference>
<evidence type="ECO:0000256" key="7">
    <source>
        <dbReference type="ARBA" id="ARBA00023235"/>
    </source>
</evidence>
<evidence type="ECO:0000256" key="11">
    <source>
        <dbReference type="SAM" id="MobiDB-lite"/>
    </source>
</evidence>
<name>A0A8S1GXL9_9PELO</name>
<dbReference type="InterPro" id="IPR043170">
    <property type="entry name" value="PTPA_C_lid"/>
</dbReference>
<dbReference type="GO" id="GO:0007052">
    <property type="term" value="P:mitotic spindle organization"/>
    <property type="evidence" value="ECO:0007669"/>
    <property type="project" value="TreeGrafter"/>
</dbReference>
<evidence type="ECO:0000313" key="13">
    <source>
        <dbReference type="Proteomes" id="UP000835052"/>
    </source>
</evidence>
<dbReference type="GO" id="GO:0005737">
    <property type="term" value="C:cytoplasm"/>
    <property type="evidence" value="ECO:0007669"/>
    <property type="project" value="UniProtKB-SubCell"/>
</dbReference>
<protein>
    <recommendedName>
        <fullName evidence="8 10">Serine/threonine-protein phosphatase 2A activator</fullName>
        <ecNumber evidence="4 10">5.2.1.8</ecNumber>
    </recommendedName>
    <alternativeName>
        <fullName evidence="9 10">Phosphotyrosyl phosphatase activator</fullName>
    </alternativeName>
</protein>
<dbReference type="PANTHER" id="PTHR10012">
    <property type="entry name" value="SERINE/THREONINE-PROTEIN PHOSPHATASE 2A REGULATORY SUBUNIT B"/>
    <property type="match status" value="1"/>
</dbReference>
<comment type="similarity">
    <text evidence="3 10">Belongs to the PTPA-type PPIase family.</text>
</comment>
<sequence length="346" mass="39763">MTEFVTPQQRIKSVFDLNPWFFSKGYSEYMQFLKELNESVKRLKTTADVRCNEQIIKLVEGFDTIQKWIDETELEPTEEQRFGNKAFRKFYEKLSVNAENLLRGVLPASVHEALVELLPYFVDSFGNATRIDYGSGHEANYLIFLLCLRKLEVFTASDSPAVVLRVFNKYLRICRALQTKFHMEPAGSRGVHAIDDFQFAPFIFGSAQLIGNRRLVPDSYVNKTTVEDHAHESLFLDAVLFIFQTKTGPFHEHSNQLWNISAVANWDKVNEGMFKMYEGEVLKKFPVVQHLVFGSLFSFERRENVEESENMEVAEPSYGEVVETGQIGEKPMSTAAEHAPPPMYEP</sequence>
<dbReference type="InterPro" id="IPR004327">
    <property type="entry name" value="Phstyr_phstse_ac"/>
</dbReference>
<evidence type="ECO:0000256" key="2">
    <source>
        <dbReference type="ARBA" id="ARBA00004496"/>
    </source>
</evidence>
<evidence type="ECO:0000313" key="12">
    <source>
        <dbReference type="EMBL" id="CAD6187724.1"/>
    </source>
</evidence>
<dbReference type="AlphaFoldDB" id="A0A8S1GXL9"/>
<evidence type="ECO:0000256" key="10">
    <source>
        <dbReference type="RuleBase" id="RU361210"/>
    </source>
</evidence>
<comment type="function">
    <text evidence="10">PPIases accelerate the folding of proteins. It catalyzes the cis-trans isomerization of proline imidic peptide bonds in oligopeptides.</text>
</comment>
<keyword evidence="7 10" id="KW-0413">Isomerase</keyword>
<comment type="catalytic activity">
    <reaction evidence="1 10">
        <text>[protein]-peptidylproline (omega=180) = [protein]-peptidylproline (omega=0)</text>
        <dbReference type="Rhea" id="RHEA:16237"/>
        <dbReference type="Rhea" id="RHEA-COMP:10747"/>
        <dbReference type="Rhea" id="RHEA-COMP:10748"/>
        <dbReference type="ChEBI" id="CHEBI:83833"/>
        <dbReference type="ChEBI" id="CHEBI:83834"/>
        <dbReference type="EC" id="5.2.1.8"/>
    </reaction>
</comment>
<dbReference type="GO" id="GO:0003755">
    <property type="term" value="F:peptidyl-prolyl cis-trans isomerase activity"/>
    <property type="evidence" value="ECO:0007669"/>
    <property type="project" value="UniProtKB-KW"/>
</dbReference>
<evidence type="ECO:0000256" key="3">
    <source>
        <dbReference type="ARBA" id="ARBA00011019"/>
    </source>
</evidence>
<feature type="region of interest" description="Disordered" evidence="11">
    <location>
        <begin position="308"/>
        <end position="346"/>
    </location>
</feature>
<keyword evidence="6 10" id="KW-0697">Rotamase</keyword>
<dbReference type="CDD" id="cd04087">
    <property type="entry name" value="PTPA"/>
    <property type="match status" value="1"/>
</dbReference>
<dbReference type="SUPFAM" id="SSF140984">
    <property type="entry name" value="PTPA-like"/>
    <property type="match status" value="1"/>
</dbReference>
<evidence type="ECO:0000256" key="1">
    <source>
        <dbReference type="ARBA" id="ARBA00000971"/>
    </source>
</evidence>
<dbReference type="FunFam" id="1.20.120.1150:FF:000002">
    <property type="entry name" value="Serine/threonine-protein phosphatase 2A activator"/>
    <property type="match status" value="1"/>
</dbReference>
<comment type="caution">
    <text evidence="12">The sequence shown here is derived from an EMBL/GenBank/DDBJ whole genome shotgun (WGS) entry which is preliminary data.</text>
</comment>
<organism evidence="12 13">
    <name type="scientific">Caenorhabditis auriculariae</name>
    <dbReference type="NCBI Taxonomy" id="2777116"/>
    <lineage>
        <taxon>Eukaryota</taxon>
        <taxon>Metazoa</taxon>
        <taxon>Ecdysozoa</taxon>
        <taxon>Nematoda</taxon>
        <taxon>Chromadorea</taxon>
        <taxon>Rhabditida</taxon>
        <taxon>Rhabditina</taxon>
        <taxon>Rhabditomorpha</taxon>
        <taxon>Rhabditoidea</taxon>
        <taxon>Rhabditidae</taxon>
        <taxon>Peloderinae</taxon>
        <taxon>Caenorhabditis</taxon>
    </lineage>
</organism>
<dbReference type="EC" id="5.2.1.8" evidence="4 10"/>
<evidence type="ECO:0000256" key="6">
    <source>
        <dbReference type="ARBA" id="ARBA00023110"/>
    </source>
</evidence>
<dbReference type="PANTHER" id="PTHR10012:SF0">
    <property type="entry name" value="SERINE_THREONINE-PROTEIN PHOSPHATASE 2A ACTIVATOR"/>
    <property type="match status" value="1"/>
</dbReference>
<proteinExistence type="inferred from homology"/>
<dbReference type="PIRSF" id="PIRSF016325">
    <property type="entry name" value="Phstyr_phstse_ac"/>
    <property type="match status" value="1"/>
</dbReference>
<dbReference type="Pfam" id="PF03095">
    <property type="entry name" value="PTPA"/>
    <property type="match status" value="1"/>
</dbReference>
<dbReference type="GO" id="GO:0008160">
    <property type="term" value="F:protein tyrosine phosphatase activator activity"/>
    <property type="evidence" value="ECO:0007669"/>
    <property type="project" value="TreeGrafter"/>
</dbReference>
<dbReference type="InterPro" id="IPR037218">
    <property type="entry name" value="PTPA_sf"/>
</dbReference>
<evidence type="ECO:0000256" key="8">
    <source>
        <dbReference type="ARBA" id="ARBA00044786"/>
    </source>
</evidence>
<dbReference type="OrthoDB" id="16120at2759"/>
<keyword evidence="13" id="KW-1185">Reference proteome</keyword>
<keyword evidence="5 10" id="KW-0963">Cytoplasm</keyword>
<accession>A0A8S1GXL9</accession>
<evidence type="ECO:0000256" key="9">
    <source>
        <dbReference type="ARBA" id="ARBA00044820"/>
    </source>
</evidence>